<reference evidence="1" key="1">
    <citation type="submission" date="2021-06" db="EMBL/GenBank/DDBJ databases">
        <authorList>
            <person name="Kallberg Y."/>
            <person name="Tangrot J."/>
            <person name="Rosling A."/>
        </authorList>
    </citation>
    <scope>NUCLEOTIDE SEQUENCE</scope>
    <source>
        <strain evidence="1">MA461A</strain>
    </source>
</reference>
<gene>
    <name evidence="1" type="ORF">RPERSI_LOCUS5461</name>
</gene>
<comment type="caution">
    <text evidence="1">The sequence shown here is derived from an EMBL/GenBank/DDBJ whole genome shotgun (WGS) entry which is preliminary data.</text>
</comment>
<organism evidence="1 2">
    <name type="scientific">Racocetra persica</name>
    <dbReference type="NCBI Taxonomy" id="160502"/>
    <lineage>
        <taxon>Eukaryota</taxon>
        <taxon>Fungi</taxon>
        <taxon>Fungi incertae sedis</taxon>
        <taxon>Mucoromycota</taxon>
        <taxon>Glomeromycotina</taxon>
        <taxon>Glomeromycetes</taxon>
        <taxon>Diversisporales</taxon>
        <taxon>Gigasporaceae</taxon>
        <taxon>Racocetra</taxon>
    </lineage>
</organism>
<name>A0ACA9MFF2_9GLOM</name>
<sequence length="111" mass="12354">MSSESNITDVRDLPDFMIIAPSGLISGFINCICLIYLIVRLLIRWWVTKRSLPMVHRVPFYITLSVNMGYTTLNGHPIQGDVCKAVGGIAFFIVSSNVTLVGSLSLMTYLR</sequence>
<protein>
    <submittedName>
        <fullName evidence="1">4497_t:CDS:1</fullName>
    </submittedName>
</protein>
<accession>A0ACA9MFF2</accession>
<evidence type="ECO:0000313" key="2">
    <source>
        <dbReference type="Proteomes" id="UP000789920"/>
    </source>
</evidence>
<keyword evidence="2" id="KW-1185">Reference proteome</keyword>
<evidence type="ECO:0000313" key="1">
    <source>
        <dbReference type="EMBL" id="CAG8589050.1"/>
    </source>
</evidence>
<proteinExistence type="predicted"/>
<dbReference type="EMBL" id="CAJVQC010008169">
    <property type="protein sequence ID" value="CAG8589050.1"/>
    <property type="molecule type" value="Genomic_DNA"/>
</dbReference>
<dbReference type="Proteomes" id="UP000789920">
    <property type="component" value="Unassembled WGS sequence"/>
</dbReference>
<feature type="non-terminal residue" evidence="1">
    <location>
        <position position="111"/>
    </location>
</feature>